<keyword evidence="9" id="KW-1185">Reference proteome</keyword>
<protein>
    <recommendedName>
        <fullName evidence="7">Rhodopsin domain-containing protein</fullName>
    </recommendedName>
</protein>
<sequence>MPETTPWYVPGGTTSNLNHDDKRPNILAGVFTTWGIAAIFVGMRLWTRARIVRALGIADLLITISLIFAAGMCAAMVYEVKHGMGRHIYDIDQYTEKHLSPMLKGFWFSLVFYILSLAFTKTSILLLYLSIFTLEWARRAVYAALAIVIIHNLWATATVFTMCIPLRGVWDVWLEDMWCQPQDAWWANTGLAIITDIIIFILPIPILGPLNLPRRQKIVVMGIFAVGF</sequence>
<name>A0AAV9HWR8_9PEZI</name>
<feature type="transmembrane region" description="Helical" evidence="6">
    <location>
        <begin position="58"/>
        <end position="78"/>
    </location>
</feature>
<feature type="transmembrane region" description="Helical" evidence="6">
    <location>
        <begin position="184"/>
        <end position="207"/>
    </location>
</feature>
<dbReference type="AlphaFoldDB" id="A0AAV9HWR8"/>
<keyword evidence="4 6" id="KW-0472">Membrane</keyword>
<evidence type="ECO:0000256" key="6">
    <source>
        <dbReference type="SAM" id="Phobius"/>
    </source>
</evidence>
<evidence type="ECO:0000313" key="9">
    <source>
        <dbReference type="Proteomes" id="UP001321749"/>
    </source>
</evidence>
<keyword evidence="3 6" id="KW-1133">Transmembrane helix</keyword>
<evidence type="ECO:0000259" key="7">
    <source>
        <dbReference type="Pfam" id="PF20684"/>
    </source>
</evidence>
<evidence type="ECO:0000256" key="4">
    <source>
        <dbReference type="ARBA" id="ARBA00023136"/>
    </source>
</evidence>
<accession>A0AAV9HWR8</accession>
<reference evidence="8" key="1">
    <citation type="journal article" date="2023" name="Mol. Phylogenet. Evol.">
        <title>Genome-scale phylogeny and comparative genomics of the fungal order Sordariales.</title>
        <authorList>
            <person name="Hensen N."/>
            <person name="Bonometti L."/>
            <person name="Westerberg I."/>
            <person name="Brannstrom I.O."/>
            <person name="Guillou S."/>
            <person name="Cros-Aarteil S."/>
            <person name="Calhoun S."/>
            <person name="Haridas S."/>
            <person name="Kuo A."/>
            <person name="Mondo S."/>
            <person name="Pangilinan J."/>
            <person name="Riley R."/>
            <person name="LaButti K."/>
            <person name="Andreopoulos B."/>
            <person name="Lipzen A."/>
            <person name="Chen C."/>
            <person name="Yan M."/>
            <person name="Daum C."/>
            <person name="Ng V."/>
            <person name="Clum A."/>
            <person name="Steindorff A."/>
            <person name="Ohm R.A."/>
            <person name="Martin F."/>
            <person name="Silar P."/>
            <person name="Natvig D.O."/>
            <person name="Lalanne C."/>
            <person name="Gautier V."/>
            <person name="Ament-Velasquez S.L."/>
            <person name="Kruys A."/>
            <person name="Hutchinson M.I."/>
            <person name="Powell A.J."/>
            <person name="Barry K."/>
            <person name="Miller A.N."/>
            <person name="Grigoriev I.V."/>
            <person name="Debuchy R."/>
            <person name="Gladieux P."/>
            <person name="Hiltunen Thoren M."/>
            <person name="Johannesson H."/>
        </authorList>
    </citation>
    <scope>NUCLEOTIDE SEQUENCE</scope>
    <source>
        <strain evidence="8">PSN324</strain>
    </source>
</reference>
<evidence type="ECO:0000256" key="2">
    <source>
        <dbReference type="ARBA" id="ARBA00022692"/>
    </source>
</evidence>
<evidence type="ECO:0000256" key="1">
    <source>
        <dbReference type="ARBA" id="ARBA00004141"/>
    </source>
</evidence>
<comment type="caution">
    <text evidence="8">The sequence shown here is derived from an EMBL/GenBank/DDBJ whole genome shotgun (WGS) entry which is preliminary data.</text>
</comment>
<feature type="transmembrane region" description="Helical" evidence="6">
    <location>
        <begin position="106"/>
        <end position="129"/>
    </location>
</feature>
<feature type="transmembrane region" description="Helical" evidence="6">
    <location>
        <begin position="26"/>
        <end position="46"/>
    </location>
</feature>
<dbReference type="Proteomes" id="UP001321749">
    <property type="component" value="Unassembled WGS sequence"/>
</dbReference>
<organism evidence="8 9">
    <name type="scientific">Cladorrhinum samala</name>
    <dbReference type="NCBI Taxonomy" id="585594"/>
    <lineage>
        <taxon>Eukaryota</taxon>
        <taxon>Fungi</taxon>
        <taxon>Dikarya</taxon>
        <taxon>Ascomycota</taxon>
        <taxon>Pezizomycotina</taxon>
        <taxon>Sordariomycetes</taxon>
        <taxon>Sordariomycetidae</taxon>
        <taxon>Sordariales</taxon>
        <taxon>Podosporaceae</taxon>
        <taxon>Cladorrhinum</taxon>
    </lineage>
</organism>
<comment type="similarity">
    <text evidence="5">Belongs to the SAT4 family.</text>
</comment>
<dbReference type="InterPro" id="IPR052337">
    <property type="entry name" value="SAT4-like"/>
</dbReference>
<dbReference type="InterPro" id="IPR049326">
    <property type="entry name" value="Rhodopsin_dom_fungi"/>
</dbReference>
<gene>
    <name evidence="8" type="ORF">QBC42DRAFT_43067</name>
</gene>
<evidence type="ECO:0000256" key="5">
    <source>
        <dbReference type="ARBA" id="ARBA00038359"/>
    </source>
</evidence>
<evidence type="ECO:0000256" key="3">
    <source>
        <dbReference type="ARBA" id="ARBA00022989"/>
    </source>
</evidence>
<evidence type="ECO:0000313" key="8">
    <source>
        <dbReference type="EMBL" id="KAK4464504.1"/>
    </source>
</evidence>
<dbReference type="Pfam" id="PF20684">
    <property type="entry name" value="Fung_rhodopsin"/>
    <property type="match status" value="1"/>
</dbReference>
<comment type="subcellular location">
    <subcellularLocation>
        <location evidence="1">Membrane</location>
        <topology evidence="1">Multi-pass membrane protein</topology>
    </subcellularLocation>
</comment>
<dbReference type="EMBL" id="MU864947">
    <property type="protein sequence ID" value="KAK4464504.1"/>
    <property type="molecule type" value="Genomic_DNA"/>
</dbReference>
<dbReference type="PANTHER" id="PTHR33048">
    <property type="entry name" value="PTH11-LIKE INTEGRAL MEMBRANE PROTEIN (AFU_ORTHOLOGUE AFUA_5G11245)"/>
    <property type="match status" value="1"/>
</dbReference>
<feature type="domain" description="Rhodopsin" evidence="7">
    <location>
        <begin position="43"/>
        <end position="228"/>
    </location>
</feature>
<dbReference type="PANTHER" id="PTHR33048:SF47">
    <property type="entry name" value="INTEGRAL MEMBRANE PROTEIN-RELATED"/>
    <property type="match status" value="1"/>
</dbReference>
<feature type="non-terminal residue" evidence="8">
    <location>
        <position position="228"/>
    </location>
</feature>
<keyword evidence="2 6" id="KW-0812">Transmembrane</keyword>
<dbReference type="GO" id="GO:0016020">
    <property type="term" value="C:membrane"/>
    <property type="evidence" value="ECO:0007669"/>
    <property type="project" value="UniProtKB-SubCell"/>
</dbReference>
<proteinExistence type="inferred from homology"/>
<reference evidence="8" key="2">
    <citation type="submission" date="2023-06" db="EMBL/GenBank/DDBJ databases">
        <authorList>
            <consortium name="Lawrence Berkeley National Laboratory"/>
            <person name="Mondo S.J."/>
            <person name="Hensen N."/>
            <person name="Bonometti L."/>
            <person name="Westerberg I."/>
            <person name="Brannstrom I.O."/>
            <person name="Guillou S."/>
            <person name="Cros-Aarteil S."/>
            <person name="Calhoun S."/>
            <person name="Haridas S."/>
            <person name="Kuo A."/>
            <person name="Pangilinan J."/>
            <person name="Riley R."/>
            <person name="Labutti K."/>
            <person name="Andreopoulos B."/>
            <person name="Lipzen A."/>
            <person name="Chen C."/>
            <person name="Yanf M."/>
            <person name="Daum C."/>
            <person name="Ng V."/>
            <person name="Clum A."/>
            <person name="Steindorff A."/>
            <person name="Ohm R."/>
            <person name="Martin F."/>
            <person name="Silar P."/>
            <person name="Natvig D."/>
            <person name="Lalanne C."/>
            <person name="Gautier V."/>
            <person name="Ament-Velasquez S.L."/>
            <person name="Kruys A."/>
            <person name="Hutchinson M.I."/>
            <person name="Powell A.J."/>
            <person name="Barry K."/>
            <person name="Miller A.N."/>
            <person name="Grigoriev I.V."/>
            <person name="Debuchy R."/>
            <person name="Gladieux P."/>
            <person name="Thoren M.H."/>
            <person name="Johannesson H."/>
        </authorList>
    </citation>
    <scope>NUCLEOTIDE SEQUENCE</scope>
    <source>
        <strain evidence="8">PSN324</strain>
    </source>
</reference>
<feature type="transmembrane region" description="Helical" evidence="6">
    <location>
        <begin position="141"/>
        <end position="164"/>
    </location>
</feature>